<evidence type="ECO:0000313" key="3">
    <source>
        <dbReference type="Proteomes" id="UP000233040"/>
    </source>
</evidence>
<dbReference type="AlphaFoldDB" id="A0A2K5QTA9"/>
<protein>
    <recommendedName>
        <fullName evidence="4">Coiled-coil domain containing 116</fullName>
    </recommendedName>
</protein>
<proteinExistence type="predicted"/>
<feature type="compositionally biased region" description="Polar residues" evidence="1">
    <location>
        <begin position="541"/>
        <end position="553"/>
    </location>
</feature>
<sequence length="593" mass="65664">VQPPKKPLVPEMGPASKLGHVPHPPSTCGSSVLQGQRRNKRHPQPFGHFLDFLTESQVLDSLETVVEEATERMAAMKTEAGVPLVEVQDPVEVPSGRRRARARPSLSTVHRHRAQPSLCTGHPNNYPSSSSSTSDSHGSLMAGWLGPHVRDSDLGAQGLGSLPPVRDKLLLEKNLKRLLQLERKGKGFNQSCTQRNSLLWDSLGSQTSCQWTQEQSPSWFSGLLGSSSGMPEASELRPGEREWIFHKQEFNKELKSLLSQLESLDLPGYCPLREPHRMLNFLAEHHLFPALQSVVSQAVDKLRGACCCDGRPLFPTSLEPTSDLQPPGSEPTNPTNTGQPHASPHPTASSPKMPHRKHKDRGGYPSMSSAQVATRFKLKSPIGSKFTKKKPLPSISSKSSMSHFSNRSYEELVDFLTQQAASLIICKYEFEKDLNKQLGFFSFPVTQVLRDLSLGLKKVKGSRIHQSSETHLSCLLRKLEEVKRARQDFPLSTSHHSPETPPVQQELATYATQDQTTDPGHSLYTDLPASRQLSPLEPRLSVSTRTGMGSSPPRSKDMDSEGQDKIELEDEDENEDEGEDEEQDEDGDEDGVQ</sequence>
<feature type="compositionally biased region" description="Low complexity" evidence="1">
    <location>
        <begin position="128"/>
        <end position="138"/>
    </location>
</feature>
<evidence type="ECO:0000313" key="2">
    <source>
        <dbReference type="Ensembl" id="ENSCCAP00000019129.1"/>
    </source>
</evidence>
<feature type="compositionally biased region" description="Low complexity" evidence="1">
    <location>
        <begin position="340"/>
        <end position="351"/>
    </location>
</feature>
<dbReference type="PANTHER" id="PTHR36861:SF1">
    <property type="entry name" value="COILED-COIL DOMAIN-CONTAINING PROTEIN 116"/>
    <property type="match status" value="1"/>
</dbReference>
<evidence type="ECO:0000256" key="1">
    <source>
        <dbReference type="SAM" id="MobiDB-lite"/>
    </source>
</evidence>
<reference evidence="2" key="2">
    <citation type="submission" date="2025-09" db="UniProtKB">
        <authorList>
            <consortium name="Ensembl"/>
        </authorList>
    </citation>
    <scope>IDENTIFICATION</scope>
</reference>
<feature type="compositionally biased region" description="Acidic residues" evidence="1">
    <location>
        <begin position="567"/>
        <end position="593"/>
    </location>
</feature>
<dbReference type="Ensembl" id="ENSCCAT00000036608.1">
    <property type="protein sequence ID" value="ENSCCAP00000019129.1"/>
    <property type="gene ID" value="ENSCCAG00000027408.1"/>
</dbReference>
<dbReference type="InterPro" id="IPR031532">
    <property type="entry name" value="DUF4702"/>
</dbReference>
<dbReference type="OMA" id="PCHSLYT"/>
<keyword evidence="3" id="KW-1185">Reference proteome</keyword>
<feature type="region of interest" description="Disordered" evidence="1">
    <location>
        <begin position="512"/>
        <end position="593"/>
    </location>
</feature>
<feature type="compositionally biased region" description="Basic and acidic residues" evidence="1">
    <location>
        <begin position="554"/>
        <end position="566"/>
    </location>
</feature>
<dbReference type="PANTHER" id="PTHR36861">
    <property type="entry name" value="COILED-COIL DOMAIN-CONTAINING PROTEIN 116"/>
    <property type="match status" value="1"/>
</dbReference>
<reference evidence="2" key="1">
    <citation type="submission" date="2025-08" db="UniProtKB">
        <authorList>
            <consortium name="Ensembl"/>
        </authorList>
    </citation>
    <scope>IDENTIFICATION</scope>
</reference>
<feature type="compositionally biased region" description="Polar residues" evidence="1">
    <location>
        <begin position="27"/>
        <end position="36"/>
    </location>
</feature>
<name>A0A2K5QTA9_CEBIM</name>
<feature type="region of interest" description="Disordered" evidence="1">
    <location>
        <begin position="1"/>
        <end position="40"/>
    </location>
</feature>
<dbReference type="GO" id="GO:0005813">
    <property type="term" value="C:centrosome"/>
    <property type="evidence" value="ECO:0007669"/>
    <property type="project" value="TreeGrafter"/>
</dbReference>
<feature type="compositionally biased region" description="Polar residues" evidence="1">
    <location>
        <begin position="318"/>
        <end position="339"/>
    </location>
</feature>
<dbReference type="GeneTree" id="ENSGT00390000002259"/>
<dbReference type="Proteomes" id="UP000233040">
    <property type="component" value="Unassembled WGS sequence"/>
</dbReference>
<dbReference type="Pfam" id="PF15774">
    <property type="entry name" value="DUF4702"/>
    <property type="match status" value="1"/>
</dbReference>
<feature type="region of interest" description="Disordered" evidence="1">
    <location>
        <begin position="94"/>
        <end position="138"/>
    </location>
</feature>
<evidence type="ECO:0008006" key="4">
    <source>
        <dbReference type="Google" id="ProtNLM"/>
    </source>
</evidence>
<organism evidence="2 3">
    <name type="scientific">Cebus imitator</name>
    <name type="common">Panamanian white-faced capuchin</name>
    <name type="synonym">Cebus capucinus imitator</name>
    <dbReference type="NCBI Taxonomy" id="2715852"/>
    <lineage>
        <taxon>Eukaryota</taxon>
        <taxon>Metazoa</taxon>
        <taxon>Chordata</taxon>
        <taxon>Craniata</taxon>
        <taxon>Vertebrata</taxon>
        <taxon>Euteleostomi</taxon>
        <taxon>Mammalia</taxon>
        <taxon>Eutheria</taxon>
        <taxon>Euarchontoglires</taxon>
        <taxon>Primates</taxon>
        <taxon>Haplorrhini</taxon>
        <taxon>Platyrrhini</taxon>
        <taxon>Cebidae</taxon>
        <taxon>Cebinae</taxon>
        <taxon>Cebus</taxon>
    </lineage>
</organism>
<dbReference type="STRING" id="9516.ENSCCAP00000019129"/>
<accession>A0A2K5QTA9</accession>
<feature type="region of interest" description="Disordered" evidence="1">
    <location>
        <begin position="317"/>
        <end position="370"/>
    </location>
</feature>